<dbReference type="HOGENOM" id="CLU_3255871_0_0_10"/>
<dbReference type="AlphaFoldDB" id="D1QM55"/>
<sequence>MRKQAAHLSYFADANKLLVPFWIFSKRGFLLMKYLLTLSLKA</sequence>
<evidence type="ECO:0000313" key="1">
    <source>
        <dbReference type="EMBL" id="EFB33278.1"/>
    </source>
</evidence>
<gene>
    <name evidence="1" type="ORF">HMPREF0971_00037</name>
</gene>
<name>D1QM55_9BACT</name>
<comment type="caution">
    <text evidence="1">The sequence shown here is derived from an EMBL/GenBank/DDBJ whole genome shotgun (WGS) entry which is preliminary data.</text>
</comment>
<protein>
    <submittedName>
        <fullName evidence="1">Uncharacterized protein</fullName>
    </submittedName>
</protein>
<dbReference type="STRING" id="649760.HMPREF0971_00037"/>
<dbReference type="EMBL" id="ACUZ02000003">
    <property type="protein sequence ID" value="EFB33278.1"/>
    <property type="molecule type" value="Genomic_DNA"/>
</dbReference>
<accession>D1QM55</accession>
<dbReference type="Proteomes" id="UP000004079">
    <property type="component" value="Unassembled WGS sequence"/>
</dbReference>
<reference evidence="1 2" key="1">
    <citation type="submission" date="2009-11" db="EMBL/GenBank/DDBJ databases">
        <authorList>
            <person name="Weinstock G."/>
            <person name="Sodergren E."/>
            <person name="Clifton S."/>
            <person name="Fulton L."/>
            <person name="Fulton B."/>
            <person name="Courtney L."/>
            <person name="Fronick C."/>
            <person name="Harrison M."/>
            <person name="Strong C."/>
            <person name="Farmer C."/>
            <person name="Delahaunty K."/>
            <person name="Markovic C."/>
            <person name="Hall O."/>
            <person name="Minx P."/>
            <person name="Tomlinson C."/>
            <person name="Mitreva M."/>
            <person name="Nelson J."/>
            <person name="Hou S."/>
            <person name="Wollam A."/>
            <person name="Pepin K.H."/>
            <person name="Johnson M."/>
            <person name="Bhonagiri V."/>
            <person name="Nash W.E."/>
            <person name="Warren W."/>
            <person name="Chinwalla A."/>
            <person name="Mardis E.R."/>
            <person name="Wilson R.K."/>
        </authorList>
    </citation>
    <scope>NUCLEOTIDE SEQUENCE [LARGE SCALE GENOMIC DNA]</scope>
    <source>
        <strain evidence="1 2">F0302</strain>
    </source>
</reference>
<organism evidence="1 2">
    <name type="scientific">Segatella oris F0302</name>
    <dbReference type="NCBI Taxonomy" id="649760"/>
    <lineage>
        <taxon>Bacteria</taxon>
        <taxon>Pseudomonadati</taxon>
        <taxon>Bacteroidota</taxon>
        <taxon>Bacteroidia</taxon>
        <taxon>Bacteroidales</taxon>
        <taxon>Prevotellaceae</taxon>
        <taxon>Segatella</taxon>
    </lineage>
</organism>
<proteinExistence type="predicted"/>
<evidence type="ECO:0000313" key="2">
    <source>
        <dbReference type="Proteomes" id="UP000004079"/>
    </source>
</evidence>